<name>A0A0E3S4R1_9EURY</name>
<dbReference type="Proteomes" id="UP000033072">
    <property type="component" value="Chromosome"/>
</dbReference>
<protein>
    <submittedName>
        <fullName evidence="1">Arsenical-resistance protein ACR3</fullName>
    </submittedName>
</protein>
<proteinExistence type="predicted"/>
<dbReference type="STRING" id="1434111.MSLAZ_0597"/>
<dbReference type="PATRIC" id="fig|1434111.4.peg.750"/>
<accession>A0A0E3S4R1</accession>
<evidence type="ECO:0000313" key="2">
    <source>
        <dbReference type="Proteomes" id="UP000033072"/>
    </source>
</evidence>
<organism evidence="1 2">
    <name type="scientific">Methanosarcina lacustris Z-7289</name>
    <dbReference type="NCBI Taxonomy" id="1434111"/>
    <lineage>
        <taxon>Archaea</taxon>
        <taxon>Methanobacteriati</taxon>
        <taxon>Methanobacteriota</taxon>
        <taxon>Stenosarchaea group</taxon>
        <taxon>Methanomicrobia</taxon>
        <taxon>Methanosarcinales</taxon>
        <taxon>Methanosarcinaceae</taxon>
        <taxon>Methanosarcina</taxon>
    </lineage>
</organism>
<sequence length="37" mass="4108">MTIFVSVLFYVAIPLGLAVLTRRAMIRKKELTGLKTG</sequence>
<evidence type="ECO:0000313" key="1">
    <source>
        <dbReference type="EMBL" id="AKB73858.1"/>
    </source>
</evidence>
<dbReference type="AlphaFoldDB" id="A0A0E3S4R1"/>
<reference evidence="1 2" key="1">
    <citation type="submission" date="2014-07" db="EMBL/GenBank/DDBJ databases">
        <title>Methanogenic archaea and the global carbon cycle.</title>
        <authorList>
            <person name="Henriksen J.R."/>
            <person name="Luke J."/>
            <person name="Reinhart S."/>
            <person name="Benedict M.N."/>
            <person name="Youngblut N.D."/>
            <person name="Metcalf M.E."/>
            <person name="Whitaker R.J."/>
            <person name="Metcalf W.W."/>
        </authorList>
    </citation>
    <scope>NUCLEOTIDE SEQUENCE [LARGE SCALE GENOMIC DNA]</scope>
    <source>
        <strain evidence="1 2">Z-7289</strain>
    </source>
</reference>
<dbReference type="HOGENOM" id="CLU_3338423_0_0_2"/>
<keyword evidence="2" id="KW-1185">Reference proteome</keyword>
<dbReference type="KEGG" id="mls:MSLAZ_0597"/>
<gene>
    <name evidence="1" type="ORF">MSLAZ_0597</name>
</gene>
<dbReference type="EMBL" id="CP009515">
    <property type="protein sequence ID" value="AKB73858.1"/>
    <property type="molecule type" value="Genomic_DNA"/>
</dbReference>